<keyword evidence="2" id="KW-1185">Reference proteome</keyword>
<organism evidence="1 2">
    <name type="scientific">Natronocella acetinitrilica</name>
    <dbReference type="NCBI Taxonomy" id="414046"/>
    <lineage>
        <taxon>Bacteria</taxon>
        <taxon>Pseudomonadati</taxon>
        <taxon>Pseudomonadota</taxon>
        <taxon>Gammaproteobacteria</taxon>
        <taxon>Chromatiales</taxon>
        <taxon>Ectothiorhodospiraceae</taxon>
        <taxon>Natronocella</taxon>
    </lineage>
</organism>
<sequence>MAKRIDSPCVSVCQFKGDVCVGCGRNKVEIKAWHGMKRKEKILVGKRAAQRLKKVAR</sequence>
<dbReference type="PANTHER" id="PTHR35175:SF2">
    <property type="entry name" value="DUF1289 DOMAIN-CONTAINING PROTEIN"/>
    <property type="match status" value="1"/>
</dbReference>
<comment type="caution">
    <text evidence="1">The sequence shown here is derived from an EMBL/GenBank/DDBJ whole genome shotgun (WGS) entry which is preliminary data.</text>
</comment>
<dbReference type="Pfam" id="PF06945">
    <property type="entry name" value="DUF1289"/>
    <property type="match status" value="1"/>
</dbReference>
<dbReference type="InterPro" id="IPR010710">
    <property type="entry name" value="DUF1289"/>
</dbReference>
<dbReference type="PANTHER" id="PTHR35175">
    <property type="entry name" value="DUF1289 DOMAIN-CONTAINING PROTEIN"/>
    <property type="match status" value="1"/>
</dbReference>
<proteinExistence type="predicted"/>
<gene>
    <name evidence="1" type="ORF">J2T57_004011</name>
</gene>
<name>A0AAE3G888_9GAMM</name>
<dbReference type="EMBL" id="JALJXV010000011">
    <property type="protein sequence ID" value="MCP1676838.1"/>
    <property type="molecule type" value="Genomic_DNA"/>
</dbReference>
<reference evidence="1" key="1">
    <citation type="submission" date="2022-03" db="EMBL/GenBank/DDBJ databases">
        <title>Genomic Encyclopedia of Type Strains, Phase III (KMG-III): the genomes of soil and plant-associated and newly described type strains.</title>
        <authorList>
            <person name="Whitman W."/>
        </authorList>
    </citation>
    <scope>NUCLEOTIDE SEQUENCE</scope>
    <source>
        <strain evidence="1">ANL 6-2</strain>
    </source>
</reference>
<accession>A0AAE3G888</accession>
<dbReference type="AlphaFoldDB" id="A0AAE3G888"/>
<dbReference type="Proteomes" id="UP001205843">
    <property type="component" value="Unassembled WGS sequence"/>
</dbReference>
<dbReference type="RefSeq" id="WP_253484048.1">
    <property type="nucleotide sequence ID" value="NZ_JALJXV010000011.1"/>
</dbReference>
<evidence type="ECO:0000313" key="2">
    <source>
        <dbReference type="Proteomes" id="UP001205843"/>
    </source>
</evidence>
<evidence type="ECO:0000313" key="1">
    <source>
        <dbReference type="EMBL" id="MCP1676838.1"/>
    </source>
</evidence>
<protein>
    <submittedName>
        <fullName evidence="1">Fe-S protein YdhL (DUF1289 family)</fullName>
    </submittedName>
</protein>